<dbReference type="PRINTS" id="PR00508">
    <property type="entry name" value="S21N4MTFRASE"/>
</dbReference>
<comment type="similarity">
    <text evidence="1 5">Belongs to the N(4)/N(6)-methyltransferase family.</text>
</comment>
<dbReference type="Gene3D" id="3.40.50.150">
    <property type="entry name" value="Vaccinia Virus protein VP39"/>
    <property type="match status" value="1"/>
</dbReference>
<keyword evidence="3" id="KW-0808">Transferase</keyword>
<dbReference type="InterPro" id="IPR029063">
    <property type="entry name" value="SAM-dependent_MTases_sf"/>
</dbReference>
<evidence type="ECO:0000256" key="3">
    <source>
        <dbReference type="ARBA" id="ARBA00022679"/>
    </source>
</evidence>
<name>A0ABX8AD79_9BRAD</name>
<dbReference type="EMBL" id="CP036498">
    <property type="protein sequence ID" value="QUS40594.1"/>
    <property type="molecule type" value="Genomic_DNA"/>
</dbReference>
<dbReference type="InterPro" id="IPR001091">
    <property type="entry name" value="RM_Methyltransferase"/>
</dbReference>
<evidence type="ECO:0000256" key="5">
    <source>
        <dbReference type="RuleBase" id="RU362026"/>
    </source>
</evidence>
<keyword evidence="8" id="KW-1185">Reference proteome</keyword>
<evidence type="ECO:0000313" key="7">
    <source>
        <dbReference type="EMBL" id="QUS40594.1"/>
    </source>
</evidence>
<dbReference type="PROSITE" id="PS00092">
    <property type="entry name" value="N6_MTASE"/>
    <property type="match status" value="1"/>
</dbReference>
<dbReference type="Proteomes" id="UP000682843">
    <property type="component" value="Chromosome"/>
</dbReference>
<keyword evidence="2" id="KW-0489">Methyltransferase</keyword>
<dbReference type="InterPro" id="IPR002052">
    <property type="entry name" value="DNA_methylase_N6_adenine_CS"/>
</dbReference>
<accession>A0ABX8AD79</accession>
<evidence type="ECO:0000313" key="8">
    <source>
        <dbReference type="Proteomes" id="UP000682843"/>
    </source>
</evidence>
<dbReference type="Pfam" id="PF01555">
    <property type="entry name" value="N6_N4_Mtase"/>
    <property type="match status" value="1"/>
</dbReference>
<sequence length="236" mass="25881">MTGSRAPATSAFGRVEHLAEGVSLYLGDCREILPTLGQFDAVVTDPPYGIGASSGTGKYGREKWQHTDLRWDDHAIDGELVRLLLAAGDEAIIWGGNYFLLPPSRGFLVWDKGAGFKGRDFAECEQAWFSKDTNARVLTRDPLARGDYKGKQHPTEKPVAVMEWSLQQIPMAKRIVDPLMGSGSTGVAAVKLSRSFTGIEIEERYFDIACRRIQAALDAPDLFVQGPPPAKQEAML</sequence>
<organism evidence="7 8">
    <name type="scientific">Tardiphaga alba</name>
    <dbReference type="NCBI Taxonomy" id="340268"/>
    <lineage>
        <taxon>Bacteria</taxon>
        <taxon>Pseudomonadati</taxon>
        <taxon>Pseudomonadota</taxon>
        <taxon>Alphaproteobacteria</taxon>
        <taxon>Hyphomicrobiales</taxon>
        <taxon>Nitrobacteraceae</taxon>
        <taxon>Tardiphaga</taxon>
    </lineage>
</organism>
<evidence type="ECO:0000259" key="6">
    <source>
        <dbReference type="Pfam" id="PF01555"/>
    </source>
</evidence>
<evidence type="ECO:0000256" key="4">
    <source>
        <dbReference type="ARBA" id="ARBA00047942"/>
    </source>
</evidence>
<gene>
    <name evidence="7" type="ORF">RPMA_18430</name>
</gene>
<dbReference type="RefSeq" id="WP_211909179.1">
    <property type="nucleotide sequence ID" value="NZ_CP036498.1"/>
</dbReference>
<proteinExistence type="inferred from homology"/>
<protein>
    <recommendedName>
        <fullName evidence="5">Methyltransferase</fullName>
        <ecNumber evidence="5">2.1.1.-</ecNumber>
    </recommendedName>
</protein>
<evidence type="ECO:0000256" key="2">
    <source>
        <dbReference type="ARBA" id="ARBA00022603"/>
    </source>
</evidence>
<evidence type="ECO:0000256" key="1">
    <source>
        <dbReference type="ARBA" id="ARBA00006594"/>
    </source>
</evidence>
<feature type="domain" description="DNA methylase N-4/N-6" evidence="6">
    <location>
        <begin position="143"/>
        <end position="209"/>
    </location>
</feature>
<dbReference type="SUPFAM" id="SSF53335">
    <property type="entry name" value="S-adenosyl-L-methionine-dependent methyltransferases"/>
    <property type="match status" value="1"/>
</dbReference>
<reference evidence="7 8" key="1">
    <citation type="submission" date="2019-02" db="EMBL/GenBank/DDBJ databases">
        <title>Emended description of the genus Rhodopseudomonas and description of Rhodopseudomonas albus sp. nov., a non-phototrophic, heavy-metal-tolerant bacterium isolated from garden soil.</title>
        <authorList>
            <person name="Bao Z."/>
            <person name="Cao W.W."/>
            <person name="Sato Y."/>
            <person name="Nishizawa T."/>
            <person name="Zhao J."/>
            <person name="Guo Y."/>
            <person name="Ohta H."/>
        </authorList>
    </citation>
    <scope>NUCLEOTIDE SEQUENCE [LARGE SCALE GENOMIC DNA]</scope>
    <source>
        <strain evidence="7 8">SK50-23</strain>
    </source>
</reference>
<dbReference type="EC" id="2.1.1.-" evidence="5"/>
<dbReference type="InterPro" id="IPR002941">
    <property type="entry name" value="DNA_methylase_N4/N6"/>
</dbReference>
<comment type="catalytic activity">
    <reaction evidence="4">
        <text>a 2'-deoxyadenosine in DNA + S-adenosyl-L-methionine = an N(6)-methyl-2'-deoxyadenosine in DNA + S-adenosyl-L-homocysteine + H(+)</text>
        <dbReference type="Rhea" id="RHEA:15197"/>
        <dbReference type="Rhea" id="RHEA-COMP:12418"/>
        <dbReference type="Rhea" id="RHEA-COMP:12419"/>
        <dbReference type="ChEBI" id="CHEBI:15378"/>
        <dbReference type="ChEBI" id="CHEBI:57856"/>
        <dbReference type="ChEBI" id="CHEBI:59789"/>
        <dbReference type="ChEBI" id="CHEBI:90615"/>
        <dbReference type="ChEBI" id="CHEBI:90616"/>
        <dbReference type="EC" id="2.1.1.72"/>
    </reaction>
</comment>